<gene>
    <name evidence="1" type="ORF">SP15_224</name>
</gene>
<organism evidence="1 2">
    <name type="scientific">Bacillus phage SP-15</name>
    <dbReference type="NCBI Taxonomy" id="1792032"/>
    <lineage>
        <taxon>Viruses</taxon>
        <taxon>Duplodnaviria</taxon>
        <taxon>Heunggongvirae</taxon>
        <taxon>Uroviricota</taxon>
        <taxon>Caudoviricetes</taxon>
        <taxon>Thornevirus</taxon>
        <taxon>Thornevirus SP15</taxon>
    </lineage>
</organism>
<evidence type="ECO:0000313" key="1">
    <source>
        <dbReference type="EMBL" id="AMM45025.1"/>
    </source>
</evidence>
<reference evidence="1 2" key="1">
    <citation type="submission" date="2015-08" db="EMBL/GenBank/DDBJ databases">
        <authorList>
            <person name="Babu N.S."/>
            <person name="Beckwith C.J."/>
            <person name="Beseler K.G."/>
            <person name="Brison A."/>
            <person name="Carone J.V."/>
            <person name="Caskin T.P."/>
            <person name="Diamond M."/>
            <person name="Durham M.E."/>
            <person name="Foxe J.M."/>
            <person name="Go M."/>
            <person name="Henderson B.A."/>
            <person name="Jones I.B."/>
            <person name="McGettigan J.A."/>
            <person name="Micheletti S.J."/>
            <person name="Nasrallah M.E."/>
            <person name="Ortiz D."/>
            <person name="Piller C.R."/>
            <person name="Privatt S.R."/>
            <person name="Schneider S.L."/>
            <person name="Sharp S."/>
            <person name="Smith T.C."/>
            <person name="Stanton J.D."/>
            <person name="Ullery H.E."/>
            <person name="Wilson R.J."/>
            <person name="Serrano M.G."/>
            <person name="Buck G."/>
            <person name="Lee V."/>
            <person name="Wang Y."/>
            <person name="Carvalho R."/>
            <person name="Voegtly L."/>
            <person name="Shi R."/>
            <person name="Duckworth R."/>
            <person name="Johnson A."/>
            <person name="Loviza R."/>
            <person name="Walstead R."/>
            <person name="Shah Z."/>
            <person name="Kiflezghi M."/>
            <person name="Wade K."/>
            <person name="Ball S.L."/>
            <person name="Bradley K.W."/>
            <person name="Asai D.J."/>
            <person name="Bowman C.A."/>
            <person name="Russell D.A."/>
            <person name="Pope W.H."/>
            <person name="Jacobs-Sera D."/>
            <person name="Hendrix R.W."/>
            <person name="Hatfull G.F."/>
        </authorList>
    </citation>
    <scope>NUCLEOTIDE SEQUENCE [LARGE SCALE GENOMIC DNA]</scope>
</reference>
<sequence>MNNVVEFEAIKKSKEKQDQESLEFYRSQVLDQFLSAIGKSQEEIMTKEEVQLTIKQFMSESTELVFANASEAIAFGAAILDLPEFDRVSHFQVNSNISRKSVFYSLTPVYKSLTSYKFASDELLQGVSLMNIMGIKSLEEDSDE</sequence>
<accession>A0A127AWK3</accession>
<proteinExistence type="predicted"/>
<dbReference type="KEGG" id="vg:29125394"/>
<dbReference type="EMBL" id="KT624200">
    <property type="protein sequence ID" value="AMM45025.1"/>
    <property type="molecule type" value="Genomic_DNA"/>
</dbReference>
<evidence type="ECO:0000313" key="2">
    <source>
        <dbReference type="Proteomes" id="UP000203261"/>
    </source>
</evidence>
<dbReference type="GeneID" id="29125394"/>
<dbReference type="RefSeq" id="YP_009302614.1">
    <property type="nucleotide sequence ID" value="NC_031245.1"/>
</dbReference>
<name>A0A127AWK3_9CAUD</name>
<protein>
    <submittedName>
        <fullName evidence="1">Uncharacterized protein</fullName>
    </submittedName>
</protein>
<keyword evidence="2" id="KW-1185">Reference proteome</keyword>
<dbReference type="Proteomes" id="UP000203261">
    <property type="component" value="Segment"/>
</dbReference>